<dbReference type="NCBIfam" id="TIGR02281">
    <property type="entry name" value="clan_AA_DTGA"/>
    <property type="match status" value="1"/>
</dbReference>
<gene>
    <name evidence="2" type="ORF">SAMN02743940_0257</name>
</gene>
<evidence type="ECO:0000256" key="1">
    <source>
        <dbReference type="SAM" id="Phobius"/>
    </source>
</evidence>
<dbReference type="Pfam" id="PF13975">
    <property type="entry name" value="gag-asp_proteas"/>
    <property type="match status" value="1"/>
</dbReference>
<dbReference type="GO" id="GO:0006508">
    <property type="term" value="P:proteolysis"/>
    <property type="evidence" value="ECO:0007669"/>
    <property type="project" value="UniProtKB-KW"/>
</dbReference>
<dbReference type="Proteomes" id="UP000185062">
    <property type="component" value="Unassembled WGS sequence"/>
</dbReference>
<keyword evidence="1" id="KW-1133">Transmembrane helix</keyword>
<dbReference type="STRING" id="44575.SAMN05216419_101013"/>
<keyword evidence="1" id="KW-0472">Membrane</keyword>
<keyword evidence="1" id="KW-0812">Transmembrane</keyword>
<dbReference type="InterPro" id="IPR034122">
    <property type="entry name" value="Retropepsin-like_bacterial"/>
</dbReference>
<dbReference type="GO" id="GO:0008233">
    <property type="term" value="F:peptidase activity"/>
    <property type="evidence" value="ECO:0007669"/>
    <property type="project" value="UniProtKB-KW"/>
</dbReference>
<accession>A0A1N6FHQ3</accession>
<keyword evidence="3" id="KW-1185">Reference proteome</keyword>
<dbReference type="InterPro" id="IPR011969">
    <property type="entry name" value="Clan_AA_Asp_peptidase_C"/>
</dbReference>
<evidence type="ECO:0000313" key="3">
    <source>
        <dbReference type="Proteomes" id="UP000185062"/>
    </source>
</evidence>
<keyword evidence="2" id="KW-0378">Hydrolase</keyword>
<reference evidence="2 3" key="1">
    <citation type="submission" date="2016-12" db="EMBL/GenBank/DDBJ databases">
        <authorList>
            <person name="Song W.-J."/>
            <person name="Kurnit D.M."/>
        </authorList>
    </citation>
    <scope>NUCLEOTIDE SEQUENCE [LARGE SCALE GENOMIC DNA]</scope>
    <source>
        <strain evidence="2 3">ATCC 49181</strain>
    </source>
</reference>
<sequence>MNNYIPWGHISALVTWIAIFSVAYVYFEIRQEPMVAVAEEGLIPGEIVIPRSLDGHYYIRGSINGYPVDFMVDTGASVVSVNDHFSKKASLPSGTPVSLSTAGGIVTGEIISGQTVEAGGISIKGLSVSVGIQSEMALLGQNFLRRVDVIQSNDKMILRIRT</sequence>
<dbReference type="eggNOG" id="COG3577">
    <property type="taxonomic scope" value="Bacteria"/>
</dbReference>
<protein>
    <submittedName>
        <fullName evidence="2">Aspartyl protease family protein</fullName>
    </submittedName>
</protein>
<dbReference type="SUPFAM" id="SSF50630">
    <property type="entry name" value="Acid proteases"/>
    <property type="match status" value="1"/>
</dbReference>
<dbReference type="Gene3D" id="2.40.70.10">
    <property type="entry name" value="Acid Proteases"/>
    <property type="match status" value="1"/>
</dbReference>
<feature type="transmembrane region" description="Helical" evidence="1">
    <location>
        <begin position="6"/>
        <end position="27"/>
    </location>
</feature>
<keyword evidence="2" id="KW-0645">Protease</keyword>
<dbReference type="CDD" id="cd05483">
    <property type="entry name" value="retropepsin_like_bacteria"/>
    <property type="match status" value="1"/>
</dbReference>
<dbReference type="AlphaFoldDB" id="A0A1N6FHQ3"/>
<dbReference type="EMBL" id="FSRO01000001">
    <property type="protein sequence ID" value="SIN94828.1"/>
    <property type="molecule type" value="Genomic_DNA"/>
</dbReference>
<dbReference type="InterPro" id="IPR021109">
    <property type="entry name" value="Peptidase_aspartic_dom_sf"/>
</dbReference>
<dbReference type="RefSeq" id="WP_028461246.1">
    <property type="nucleotide sequence ID" value="NZ_FSRO01000001.1"/>
</dbReference>
<name>A0A1N6FHQ3_9PROT</name>
<proteinExistence type="predicted"/>
<organism evidence="2 3">
    <name type="scientific">Nitrosomonas cryotolerans ATCC 49181</name>
    <dbReference type="NCBI Taxonomy" id="1131553"/>
    <lineage>
        <taxon>Bacteria</taxon>
        <taxon>Pseudomonadati</taxon>
        <taxon>Pseudomonadota</taxon>
        <taxon>Betaproteobacteria</taxon>
        <taxon>Nitrosomonadales</taxon>
        <taxon>Nitrosomonadaceae</taxon>
        <taxon>Nitrosomonas</taxon>
    </lineage>
</organism>
<evidence type="ECO:0000313" key="2">
    <source>
        <dbReference type="EMBL" id="SIN94828.1"/>
    </source>
</evidence>